<sequence>MKQLVAWASLILTIGLYSSPPVSLASEETVRLINVSSNLVDQPTRLEINLSRRQVTLYYENMPVKSYPVAVGRPGWETPTGDFQVIQMFQNPKWINPLTGKQIPGGDPQNPLGRYWIGFWTNGRDWIGLHGTPNPNSVGRAASHGCIRMYNKDIEELFYLVTLGTAVKVVP</sequence>
<keyword evidence="5" id="KW-0378">Hydrolase</keyword>
<keyword evidence="7 9" id="KW-0573">Peptidoglycan synthesis</keyword>
<evidence type="ECO:0000259" key="11">
    <source>
        <dbReference type="PROSITE" id="PS52029"/>
    </source>
</evidence>
<keyword evidence="4" id="KW-0808">Transferase</keyword>
<dbReference type="SUPFAM" id="SSF141523">
    <property type="entry name" value="L,D-transpeptidase catalytic domain-like"/>
    <property type="match status" value="1"/>
</dbReference>
<dbReference type="AlphaFoldDB" id="A0AAV3XI29"/>
<feature type="chain" id="PRO_5044022413" evidence="10">
    <location>
        <begin position="26"/>
        <end position="171"/>
    </location>
</feature>
<evidence type="ECO:0000256" key="4">
    <source>
        <dbReference type="ARBA" id="ARBA00022679"/>
    </source>
</evidence>
<evidence type="ECO:0000256" key="10">
    <source>
        <dbReference type="SAM" id="SignalP"/>
    </source>
</evidence>
<feature type="domain" description="L,D-TPase catalytic" evidence="11">
    <location>
        <begin position="44"/>
        <end position="170"/>
    </location>
</feature>
<dbReference type="GO" id="GO:0018104">
    <property type="term" value="P:peptidoglycan-protein cross-linking"/>
    <property type="evidence" value="ECO:0007669"/>
    <property type="project" value="TreeGrafter"/>
</dbReference>
<keyword evidence="8 9" id="KW-0961">Cell wall biogenesis/degradation</keyword>
<dbReference type="GO" id="GO:0016757">
    <property type="term" value="F:glycosyltransferase activity"/>
    <property type="evidence" value="ECO:0007669"/>
    <property type="project" value="UniProtKB-KW"/>
</dbReference>
<evidence type="ECO:0000313" key="12">
    <source>
        <dbReference type="EMBL" id="GET39102.1"/>
    </source>
</evidence>
<evidence type="ECO:0000256" key="1">
    <source>
        <dbReference type="ARBA" id="ARBA00004752"/>
    </source>
</evidence>
<evidence type="ECO:0000256" key="5">
    <source>
        <dbReference type="ARBA" id="ARBA00022801"/>
    </source>
</evidence>
<feature type="signal peptide" evidence="10">
    <location>
        <begin position="1"/>
        <end position="25"/>
    </location>
</feature>
<gene>
    <name evidence="12" type="ORF">MiSe_38630</name>
</gene>
<feature type="active site" description="Nucleophile" evidence="9">
    <location>
        <position position="146"/>
    </location>
</feature>
<organism evidence="12 13">
    <name type="scientific">Microseira wollei NIES-4236</name>
    <dbReference type="NCBI Taxonomy" id="2530354"/>
    <lineage>
        <taxon>Bacteria</taxon>
        <taxon>Bacillati</taxon>
        <taxon>Cyanobacteriota</taxon>
        <taxon>Cyanophyceae</taxon>
        <taxon>Oscillatoriophycideae</taxon>
        <taxon>Aerosakkonematales</taxon>
        <taxon>Aerosakkonemataceae</taxon>
        <taxon>Microseira</taxon>
    </lineage>
</organism>
<dbReference type="GO" id="GO:0071555">
    <property type="term" value="P:cell wall organization"/>
    <property type="evidence" value="ECO:0007669"/>
    <property type="project" value="UniProtKB-UniRule"/>
</dbReference>
<evidence type="ECO:0000256" key="9">
    <source>
        <dbReference type="PROSITE-ProRule" id="PRU01373"/>
    </source>
</evidence>
<keyword evidence="13" id="KW-1185">Reference proteome</keyword>
<dbReference type="GO" id="GO:0008360">
    <property type="term" value="P:regulation of cell shape"/>
    <property type="evidence" value="ECO:0007669"/>
    <property type="project" value="UniProtKB-UniRule"/>
</dbReference>
<keyword evidence="3" id="KW-0328">Glycosyltransferase</keyword>
<dbReference type="Pfam" id="PF03734">
    <property type="entry name" value="YkuD"/>
    <property type="match status" value="1"/>
</dbReference>
<dbReference type="InterPro" id="IPR005490">
    <property type="entry name" value="LD_TPept_cat_dom"/>
</dbReference>
<reference evidence="12" key="1">
    <citation type="submission" date="2019-10" db="EMBL/GenBank/DDBJ databases">
        <title>Draft genome sequece of Microseira wollei NIES-4236.</title>
        <authorList>
            <person name="Yamaguchi H."/>
            <person name="Suzuki S."/>
            <person name="Kawachi M."/>
        </authorList>
    </citation>
    <scope>NUCLEOTIDE SEQUENCE</scope>
    <source>
        <strain evidence="12">NIES-4236</strain>
    </source>
</reference>
<dbReference type="Proteomes" id="UP001050975">
    <property type="component" value="Unassembled WGS sequence"/>
</dbReference>
<evidence type="ECO:0000256" key="2">
    <source>
        <dbReference type="ARBA" id="ARBA00005992"/>
    </source>
</evidence>
<keyword evidence="10" id="KW-0732">Signal</keyword>
<dbReference type="PANTHER" id="PTHR30582">
    <property type="entry name" value="L,D-TRANSPEPTIDASE"/>
    <property type="match status" value="1"/>
</dbReference>
<dbReference type="InterPro" id="IPR050979">
    <property type="entry name" value="LD-transpeptidase"/>
</dbReference>
<evidence type="ECO:0000256" key="8">
    <source>
        <dbReference type="ARBA" id="ARBA00023316"/>
    </source>
</evidence>
<evidence type="ECO:0000313" key="13">
    <source>
        <dbReference type="Proteomes" id="UP001050975"/>
    </source>
</evidence>
<evidence type="ECO:0000256" key="3">
    <source>
        <dbReference type="ARBA" id="ARBA00022676"/>
    </source>
</evidence>
<evidence type="ECO:0000256" key="7">
    <source>
        <dbReference type="ARBA" id="ARBA00022984"/>
    </source>
</evidence>
<name>A0AAV3XI29_9CYAN</name>
<proteinExistence type="inferred from homology"/>
<evidence type="ECO:0000256" key="6">
    <source>
        <dbReference type="ARBA" id="ARBA00022960"/>
    </source>
</evidence>
<protein>
    <submittedName>
        <fullName evidence="12">ErfK/YbiS/YcfS/YnhG family protein</fullName>
    </submittedName>
</protein>
<dbReference type="CDD" id="cd16913">
    <property type="entry name" value="YkuD_like"/>
    <property type="match status" value="1"/>
</dbReference>
<comment type="similarity">
    <text evidence="2">Belongs to the YkuD family.</text>
</comment>
<dbReference type="InterPro" id="IPR038063">
    <property type="entry name" value="Transpep_catalytic_dom"/>
</dbReference>
<dbReference type="RefSeq" id="WP_226584047.1">
    <property type="nucleotide sequence ID" value="NZ_BLAY01000058.1"/>
</dbReference>
<dbReference type="PROSITE" id="PS52029">
    <property type="entry name" value="LD_TPASE"/>
    <property type="match status" value="1"/>
</dbReference>
<comment type="caution">
    <text evidence="12">The sequence shown here is derived from an EMBL/GenBank/DDBJ whole genome shotgun (WGS) entry which is preliminary data.</text>
</comment>
<dbReference type="EMBL" id="BLAY01000058">
    <property type="protein sequence ID" value="GET39102.1"/>
    <property type="molecule type" value="Genomic_DNA"/>
</dbReference>
<feature type="active site" description="Proton donor/acceptor" evidence="9">
    <location>
        <position position="130"/>
    </location>
</feature>
<accession>A0AAV3XI29</accession>
<keyword evidence="6 9" id="KW-0133">Cell shape</keyword>
<dbReference type="GO" id="GO:0005576">
    <property type="term" value="C:extracellular region"/>
    <property type="evidence" value="ECO:0007669"/>
    <property type="project" value="TreeGrafter"/>
</dbReference>
<dbReference type="PANTHER" id="PTHR30582:SF24">
    <property type="entry name" value="L,D-TRANSPEPTIDASE ERFK_SRFK-RELATED"/>
    <property type="match status" value="1"/>
</dbReference>
<comment type="pathway">
    <text evidence="1 9">Cell wall biogenesis; peptidoglycan biosynthesis.</text>
</comment>
<dbReference type="GO" id="GO:0071972">
    <property type="term" value="F:peptidoglycan L,D-transpeptidase activity"/>
    <property type="evidence" value="ECO:0007669"/>
    <property type="project" value="TreeGrafter"/>
</dbReference>
<dbReference type="Gene3D" id="2.40.440.10">
    <property type="entry name" value="L,D-transpeptidase catalytic domain-like"/>
    <property type="match status" value="1"/>
</dbReference>